<accession>A0A7Y9XW65</accession>
<keyword evidence="3" id="KW-1185">Reference proteome</keyword>
<dbReference type="InterPro" id="IPR002347">
    <property type="entry name" value="SDR_fam"/>
</dbReference>
<dbReference type="EMBL" id="JACBZF010000001">
    <property type="protein sequence ID" value="NYH94515.1"/>
    <property type="molecule type" value="Genomic_DNA"/>
</dbReference>
<dbReference type="PANTHER" id="PTHR42760">
    <property type="entry name" value="SHORT-CHAIN DEHYDROGENASES/REDUCTASES FAMILY MEMBER"/>
    <property type="match status" value="1"/>
</dbReference>
<dbReference type="GO" id="GO:0030497">
    <property type="term" value="P:fatty acid elongation"/>
    <property type="evidence" value="ECO:0007669"/>
    <property type="project" value="TreeGrafter"/>
</dbReference>
<comment type="caution">
    <text evidence="2">The sequence shown here is derived from an EMBL/GenBank/DDBJ whole genome shotgun (WGS) entry which is preliminary data.</text>
</comment>
<evidence type="ECO:0000313" key="2">
    <source>
        <dbReference type="EMBL" id="NYH94515.1"/>
    </source>
</evidence>
<proteinExistence type="inferred from homology"/>
<evidence type="ECO:0000256" key="1">
    <source>
        <dbReference type="ARBA" id="ARBA00006484"/>
    </source>
</evidence>
<organism evidence="2 3">
    <name type="scientific">Novosphingobium marinum</name>
    <dbReference type="NCBI Taxonomy" id="1514948"/>
    <lineage>
        <taxon>Bacteria</taxon>
        <taxon>Pseudomonadati</taxon>
        <taxon>Pseudomonadota</taxon>
        <taxon>Alphaproteobacteria</taxon>
        <taxon>Sphingomonadales</taxon>
        <taxon>Sphingomonadaceae</taxon>
        <taxon>Novosphingobium</taxon>
    </lineage>
</organism>
<dbReference type="SUPFAM" id="SSF51735">
    <property type="entry name" value="NAD(P)-binding Rossmann-fold domains"/>
    <property type="match status" value="1"/>
</dbReference>
<dbReference type="Gene3D" id="3.40.50.720">
    <property type="entry name" value="NAD(P)-binding Rossmann-like Domain"/>
    <property type="match status" value="1"/>
</dbReference>
<dbReference type="GO" id="GO:0016616">
    <property type="term" value="F:oxidoreductase activity, acting on the CH-OH group of donors, NAD or NADP as acceptor"/>
    <property type="evidence" value="ECO:0007669"/>
    <property type="project" value="TreeGrafter"/>
</dbReference>
<dbReference type="InterPro" id="IPR036291">
    <property type="entry name" value="NAD(P)-bd_dom_sf"/>
</dbReference>
<evidence type="ECO:0000313" key="3">
    <source>
        <dbReference type="Proteomes" id="UP000522081"/>
    </source>
</evidence>
<dbReference type="PROSITE" id="PS00061">
    <property type="entry name" value="ADH_SHORT"/>
    <property type="match status" value="1"/>
</dbReference>
<dbReference type="PRINTS" id="PR00080">
    <property type="entry name" value="SDRFAMILY"/>
</dbReference>
<dbReference type="NCBIfam" id="NF005559">
    <property type="entry name" value="PRK07231.1"/>
    <property type="match status" value="1"/>
</dbReference>
<dbReference type="PANTHER" id="PTHR42760:SF135">
    <property type="entry name" value="BLL7886 PROTEIN"/>
    <property type="match status" value="1"/>
</dbReference>
<name>A0A7Y9XW65_9SPHN</name>
<gene>
    <name evidence="2" type="ORF">FHS75_000820</name>
</gene>
<sequence length="251" mass="26751">MAEKQLSGKRALVTGASSGLGEHFARLLAENGADVVVAARRVERLERLVGGIAEEFAVDARALALDVTDSGSVRDAIGEAGDIDILVNNAGVTNSKPALDQTEEDFDWIVDTNLKGAYLVALEAARGMRERGKGGAMVNVASILGLRQATTVLPYAISKAGVVQMTRQLALELARYEIRVNALAPGYILTDINREFFSQAAGEKLIKRIPQRRLGQIEDLDGPLLLLVSDASRYMTGTVIPVDGGHLVSGL</sequence>
<reference evidence="2 3" key="1">
    <citation type="submission" date="2020-07" db="EMBL/GenBank/DDBJ databases">
        <title>Genomic Encyclopedia of Type Strains, Phase IV (KMG-IV): sequencing the most valuable type-strain genomes for metagenomic binning, comparative biology and taxonomic classification.</title>
        <authorList>
            <person name="Goeker M."/>
        </authorList>
    </citation>
    <scope>NUCLEOTIDE SEQUENCE [LARGE SCALE GENOMIC DNA]</scope>
    <source>
        <strain evidence="2 3">DSM 29043</strain>
    </source>
</reference>
<dbReference type="CDD" id="cd05233">
    <property type="entry name" value="SDR_c"/>
    <property type="match status" value="1"/>
</dbReference>
<comment type="similarity">
    <text evidence="1">Belongs to the short-chain dehydrogenases/reductases (SDR) family.</text>
</comment>
<dbReference type="RefSeq" id="WP_179406420.1">
    <property type="nucleotide sequence ID" value="NZ_BMGF01000001.1"/>
</dbReference>
<dbReference type="Pfam" id="PF13561">
    <property type="entry name" value="adh_short_C2"/>
    <property type="match status" value="1"/>
</dbReference>
<dbReference type="InterPro" id="IPR020904">
    <property type="entry name" value="Sc_DH/Rdtase_CS"/>
</dbReference>
<dbReference type="AlphaFoldDB" id="A0A7Y9XW65"/>
<dbReference type="PRINTS" id="PR00081">
    <property type="entry name" value="GDHRDH"/>
</dbReference>
<dbReference type="FunFam" id="3.40.50.720:FF:000084">
    <property type="entry name" value="Short-chain dehydrogenase reductase"/>
    <property type="match status" value="1"/>
</dbReference>
<protein>
    <recommendedName>
        <fullName evidence="4">2-deoxy-D-gluconate 3-dehydrogenase</fullName>
    </recommendedName>
</protein>
<dbReference type="Proteomes" id="UP000522081">
    <property type="component" value="Unassembled WGS sequence"/>
</dbReference>
<evidence type="ECO:0008006" key="4">
    <source>
        <dbReference type="Google" id="ProtNLM"/>
    </source>
</evidence>